<dbReference type="Gene3D" id="1.10.10.10">
    <property type="entry name" value="Winged helix-like DNA-binding domain superfamily/Winged helix DNA-binding domain"/>
    <property type="match status" value="1"/>
</dbReference>
<keyword evidence="2" id="KW-0902">Two-component regulatory system</keyword>
<proteinExistence type="predicted"/>
<dbReference type="InterPro" id="IPR036388">
    <property type="entry name" value="WH-like_DNA-bd_sf"/>
</dbReference>
<dbReference type="PROSITE" id="PS51755">
    <property type="entry name" value="OMPR_PHOB"/>
    <property type="match status" value="1"/>
</dbReference>
<dbReference type="RefSeq" id="WP_344181874.1">
    <property type="nucleotide sequence ID" value="NZ_JBEQNA010000010.1"/>
</dbReference>
<accession>A0ABV1ZZ79</accession>
<evidence type="ECO:0000256" key="4">
    <source>
        <dbReference type="ARBA" id="ARBA00023125"/>
    </source>
</evidence>
<dbReference type="EMBL" id="JBEQNB010000010">
    <property type="protein sequence ID" value="MES0835966.1"/>
    <property type="molecule type" value="Genomic_DNA"/>
</dbReference>
<reference evidence="9 10" key="1">
    <citation type="submission" date="2024-06" db="EMBL/GenBank/DDBJ databases">
        <authorList>
            <person name="Bataeva Y.V."/>
            <person name="Grigorian L.N."/>
            <person name="Solomentsev V.I."/>
        </authorList>
    </citation>
    <scope>NUCLEOTIDE SEQUENCE [LARGE SCALE GENOMIC DNA]</scope>
    <source>
        <strain evidence="10">SCPM-O-B-12605 (RCAM04882)</strain>
    </source>
</reference>
<feature type="DNA-binding region" description="OmpR/PhoB-type" evidence="6">
    <location>
        <begin position="88"/>
        <end position="186"/>
    </location>
</feature>
<dbReference type="Pfam" id="PF00486">
    <property type="entry name" value="Trans_reg_C"/>
    <property type="match status" value="1"/>
</dbReference>
<protein>
    <submittedName>
        <fullName evidence="9">Winged helix-turn-helix domain-containing protein</fullName>
    </submittedName>
</protein>
<sequence>MLSAHSSLPSVDTRAVPLRSAAPLRGEPSLAALPRPEAGPGGAVGGPVPTSPEEPGSDHSLLGVLPLPESGKYMLVYGVVVDEPHARARPLPVPGATLLIDRDARRVWSGGREIELTYQEYELLECLADSPGRAIARRELMERVWGTRKDLHSRTIDVHIHRLRRKLGGAGDLIATVRKVGYIYHGPPSPPLGV</sequence>
<dbReference type="InterPro" id="IPR016032">
    <property type="entry name" value="Sig_transdc_resp-reg_C-effctor"/>
</dbReference>
<feature type="region of interest" description="Disordered" evidence="7">
    <location>
        <begin position="19"/>
        <end position="63"/>
    </location>
</feature>
<evidence type="ECO:0000256" key="2">
    <source>
        <dbReference type="ARBA" id="ARBA00023012"/>
    </source>
</evidence>
<comment type="caution">
    <text evidence="9">The sequence shown here is derived from an EMBL/GenBank/DDBJ whole genome shotgun (WGS) entry which is preliminary data.</text>
</comment>
<dbReference type="InterPro" id="IPR001867">
    <property type="entry name" value="OmpR/PhoB-type_DNA-bd"/>
</dbReference>
<evidence type="ECO:0000256" key="1">
    <source>
        <dbReference type="ARBA" id="ARBA00022553"/>
    </source>
</evidence>
<dbReference type="Proteomes" id="UP001432401">
    <property type="component" value="Unassembled WGS sequence"/>
</dbReference>
<dbReference type="SMART" id="SM00862">
    <property type="entry name" value="Trans_reg_C"/>
    <property type="match status" value="1"/>
</dbReference>
<evidence type="ECO:0000256" key="5">
    <source>
        <dbReference type="ARBA" id="ARBA00023163"/>
    </source>
</evidence>
<evidence type="ECO:0000256" key="7">
    <source>
        <dbReference type="SAM" id="MobiDB-lite"/>
    </source>
</evidence>
<organism evidence="9 10">
    <name type="scientific">Nocardiopsis tropica</name>
    <dbReference type="NCBI Taxonomy" id="109330"/>
    <lineage>
        <taxon>Bacteria</taxon>
        <taxon>Bacillati</taxon>
        <taxon>Actinomycetota</taxon>
        <taxon>Actinomycetes</taxon>
        <taxon>Streptosporangiales</taxon>
        <taxon>Nocardiopsidaceae</taxon>
        <taxon>Nocardiopsis</taxon>
    </lineage>
</organism>
<feature type="domain" description="OmpR/PhoB-type" evidence="8">
    <location>
        <begin position="88"/>
        <end position="186"/>
    </location>
</feature>
<gene>
    <name evidence="9" type="ORF">ABUK86_19475</name>
</gene>
<name>A0ABV1ZZ79_9ACTN</name>
<keyword evidence="10" id="KW-1185">Reference proteome</keyword>
<dbReference type="InterPro" id="IPR039420">
    <property type="entry name" value="WalR-like"/>
</dbReference>
<evidence type="ECO:0000256" key="3">
    <source>
        <dbReference type="ARBA" id="ARBA00023015"/>
    </source>
</evidence>
<evidence type="ECO:0000256" key="6">
    <source>
        <dbReference type="PROSITE-ProRule" id="PRU01091"/>
    </source>
</evidence>
<evidence type="ECO:0000259" key="8">
    <source>
        <dbReference type="PROSITE" id="PS51755"/>
    </source>
</evidence>
<keyword evidence="3" id="KW-0805">Transcription regulation</keyword>
<evidence type="ECO:0000313" key="9">
    <source>
        <dbReference type="EMBL" id="MES0835966.1"/>
    </source>
</evidence>
<evidence type="ECO:0000313" key="10">
    <source>
        <dbReference type="Proteomes" id="UP001432401"/>
    </source>
</evidence>
<dbReference type="PANTHER" id="PTHR48111">
    <property type="entry name" value="REGULATOR OF RPOS"/>
    <property type="match status" value="1"/>
</dbReference>
<keyword evidence="4 6" id="KW-0238">DNA-binding</keyword>
<dbReference type="CDD" id="cd00383">
    <property type="entry name" value="trans_reg_C"/>
    <property type="match status" value="1"/>
</dbReference>
<dbReference type="PANTHER" id="PTHR48111:SF1">
    <property type="entry name" value="TWO-COMPONENT RESPONSE REGULATOR ORR33"/>
    <property type="match status" value="1"/>
</dbReference>
<keyword evidence="5" id="KW-0804">Transcription</keyword>
<dbReference type="SUPFAM" id="SSF46894">
    <property type="entry name" value="C-terminal effector domain of the bipartite response regulators"/>
    <property type="match status" value="1"/>
</dbReference>
<keyword evidence="1" id="KW-0597">Phosphoprotein</keyword>